<reference evidence="1" key="1">
    <citation type="journal article" date="2021" name="Cell">
        <title>Tracing the genetic footprints of vertebrate landing in non-teleost ray-finned fishes.</title>
        <authorList>
            <person name="Bi X."/>
            <person name="Wang K."/>
            <person name="Yang L."/>
            <person name="Pan H."/>
            <person name="Jiang H."/>
            <person name="Wei Q."/>
            <person name="Fang M."/>
            <person name="Yu H."/>
            <person name="Zhu C."/>
            <person name="Cai Y."/>
            <person name="He Y."/>
            <person name="Gan X."/>
            <person name="Zeng H."/>
            <person name="Yu D."/>
            <person name="Zhu Y."/>
            <person name="Jiang H."/>
            <person name="Qiu Q."/>
            <person name="Yang H."/>
            <person name="Zhang Y.E."/>
            <person name="Wang W."/>
            <person name="Zhu M."/>
            <person name="He S."/>
            <person name="Zhang G."/>
        </authorList>
    </citation>
    <scope>NUCLEOTIDE SEQUENCE</scope>
    <source>
        <strain evidence="1">Pddl_001</strain>
    </source>
</reference>
<dbReference type="EMBL" id="JAAWVQ010136162">
    <property type="protein sequence ID" value="MBN3284406.1"/>
    <property type="molecule type" value="Genomic_DNA"/>
</dbReference>
<sequence>HHCILHQGALCGKVLKMYHIMVTVVKTLNFIREKGLNRQQFQKLKKLNAQYGDLLHHTEVRWFSRGAVLTRFFELRQEIDIFMQLQKVTTEMYDGVKALRLKLHVWEKHMQQGNLSHFLTNPFDVDLETAPEDIQMELTELQCYIALKAKFDSVLAEQFYPFLPATFPQLRIQAARFMSMFGSTYFCEQLFSLMKINKSAQRSHLNDKHLHSVLKIVSAQNMNLDIDKLVS</sequence>
<dbReference type="Proteomes" id="UP001166093">
    <property type="component" value="Unassembled WGS sequence"/>
</dbReference>
<dbReference type="SUPFAM" id="SSF53098">
    <property type="entry name" value="Ribonuclease H-like"/>
    <property type="match status" value="1"/>
</dbReference>
<name>A0ABS2YDY7_POLSP</name>
<feature type="non-terminal residue" evidence="1">
    <location>
        <position position="231"/>
    </location>
</feature>
<accession>A0ABS2YDY7</accession>
<comment type="caution">
    <text evidence="1">The sequence shown here is derived from an EMBL/GenBank/DDBJ whole genome shotgun (WGS) entry which is preliminary data.</text>
</comment>
<dbReference type="PANTHER" id="PTHR45913:SF5">
    <property type="entry name" value="GENERAL TRANSCRIPTION FACTOR II-I REPEAT DOMAIN-CONTAINING PROTEIN 2A-LIKE PROTEIN"/>
    <property type="match status" value="1"/>
</dbReference>
<gene>
    <name evidence="1" type="primary">Gtf2ird2_2</name>
    <name evidence="1" type="ORF">GTO93_0021074</name>
</gene>
<organism evidence="1 2">
    <name type="scientific">Polyodon spathula</name>
    <name type="common">North American paddlefish</name>
    <name type="synonym">Squalus spathula</name>
    <dbReference type="NCBI Taxonomy" id="7913"/>
    <lineage>
        <taxon>Eukaryota</taxon>
        <taxon>Metazoa</taxon>
        <taxon>Chordata</taxon>
        <taxon>Craniata</taxon>
        <taxon>Vertebrata</taxon>
        <taxon>Euteleostomi</taxon>
        <taxon>Actinopterygii</taxon>
        <taxon>Chondrostei</taxon>
        <taxon>Acipenseriformes</taxon>
        <taxon>Polyodontidae</taxon>
        <taxon>Polyodon</taxon>
    </lineage>
</organism>
<protein>
    <submittedName>
        <fullName evidence="1">GTD2A protein</fullName>
    </submittedName>
</protein>
<dbReference type="InterPro" id="IPR012337">
    <property type="entry name" value="RNaseH-like_sf"/>
</dbReference>
<proteinExistence type="predicted"/>
<evidence type="ECO:0000313" key="2">
    <source>
        <dbReference type="Proteomes" id="UP001166093"/>
    </source>
</evidence>
<feature type="non-terminal residue" evidence="1">
    <location>
        <position position="1"/>
    </location>
</feature>
<evidence type="ECO:0000313" key="1">
    <source>
        <dbReference type="EMBL" id="MBN3284406.1"/>
    </source>
</evidence>
<dbReference type="PANTHER" id="PTHR45913">
    <property type="entry name" value="EPM2A-INTERACTING PROTEIN 1"/>
    <property type="match status" value="1"/>
</dbReference>
<keyword evidence="2" id="KW-1185">Reference proteome</keyword>